<proteinExistence type="predicted"/>
<accession>A0AC60QSY1</accession>
<organism evidence="1 2">
    <name type="scientific">Ixodes persulcatus</name>
    <name type="common">Taiga tick</name>
    <dbReference type="NCBI Taxonomy" id="34615"/>
    <lineage>
        <taxon>Eukaryota</taxon>
        <taxon>Metazoa</taxon>
        <taxon>Ecdysozoa</taxon>
        <taxon>Arthropoda</taxon>
        <taxon>Chelicerata</taxon>
        <taxon>Arachnida</taxon>
        <taxon>Acari</taxon>
        <taxon>Parasitiformes</taxon>
        <taxon>Ixodida</taxon>
        <taxon>Ixodoidea</taxon>
        <taxon>Ixodidae</taxon>
        <taxon>Ixodinae</taxon>
        <taxon>Ixodes</taxon>
    </lineage>
</organism>
<sequence>MMSPLGSPESSVFEDSGVPDSDVSDYYQELFEAGHFDFDSLAISSSDGGESAADDDDEMGDDAPENTSLQRLQCAVPMAFSFGHAERALRPSYSLGGAACALRVEKSQLPLESPSKWIVCAKRQDFGSLPVPPSCTKVSLNPKKKKEENTDLRALATWWRRGGGEVQQEASCQSLGVALEWMRQYRLELPPRALPRGHGILWELQKTAVQGVLLWHGEELPVDVAGLQSDGGQGHGGVPGCLAVPGFQQEHTRSVAAVPVGLIQQPSGEHAARSSGAHFEDGKMSQFVVNSCFQ</sequence>
<gene>
    <name evidence="1" type="ORF">HPB47_015987</name>
</gene>
<comment type="caution">
    <text evidence="1">The sequence shown here is derived from an EMBL/GenBank/DDBJ whole genome shotgun (WGS) entry which is preliminary data.</text>
</comment>
<name>A0AC60QSY1_IXOPE</name>
<dbReference type="EMBL" id="JABSTQ010004701">
    <property type="protein sequence ID" value="KAG0441326.1"/>
    <property type="molecule type" value="Genomic_DNA"/>
</dbReference>
<protein>
    <submittedName>
        <fullName evidence="1">Uncharacterized protein</fullName>
    </submittedName>
</protein>
<evidence type="ECO:0000313" key="1">
    <source>
        <dbReference type="EMBL" id="KAG0441326.1"/>
    </source>
</evidence>
<dbReference type="Proteomes" id="UP000805193">
    <property type="component" value="Unassembled WGS sequence"/>
</dbReference>
<keyword evidence="2" id="KW-1185">Reference proteome</keyword>
<reference evidence="1 2" key="1">
    <citation type="journal article" date="2020" name="Cell">
        <title>Large-Scale Comparative Analyses of Tick Genomes Elucidate Their Genetic Diversity and Vector Capacities.</title>
        <authorList>
            <consortium name="Tick Genome and Microbiome Consortium (TIGMIC)"/>
            <person name="Jia N."/>
            <person name="Wang J."/>
            <person name="Shi W."/>
            <person name="Du L."/>
            <person name="Sun Y."/>
            <person name="Zhan W."/>
            <person name="Jiang J.F."/>
            <person name="Wang Q."/>
            <person name="Zhang B."/>
            <person name="Ji P."/>
            <person name="Bell-Sakyi L."/>
            <person name="Cui X.M."/>
            <person name="Yuan T.T."/>
            <person name="Jiang B.G."/>
            <person name="Yang W.F."/>
            <person name="Lam T.T."/>
            <person name="Chang Q.C."/>
            <person name="Ding S.J."/>
            <person name="Wang X.J."/>
            <person name="Zhu J.G."/>
            <person name="Ruan X.D."/>
            <person name="Zhao L."/>
            <person name="Wei J.T."/>
            <person name="Ye R.Z."/>
            <person name="Que T.C."/>
            <person name="Du C.H."/>
            <person name="Zhou Y.H."/>
            <person name="Cheng J.X."/>
            <person name="Dai P.F."/>
            <person name="Guo W.B."/>
            <person name="Han X.H."/>
            <person name="Huang E.J."/>
            <person name="Li L.F."/>
            <person name="Wei W."/>
            <person name="Gao Y.C."/>
            <person name="Liu J.Z."/>
            <person name="Shao H.Z."/>
            <person name="Wang X."/>
            <person name="Wang C.C."/>
            <person name="Yang T.C."/>
            <person name="Huo Q.B."/>
            <person name="Li W."/>
            <person name="Chen H.Y."/>
            <person name="Chen S.E."/>
            <person name="Zhou L.G."/>
            <person name="Ni X.B."/>
            <person name="Tian J.H."/>
            <person name="Sheng Y."/>
            <person name="Liu T."/>
            <person name="Pan Y.S."/>
            <person name="Xia L.Y."/>
            <person name="Li J."/>
            <person name="Zhao F."/>
            <person name="Cao W.C."/>
        </authorList>
    </citation>
    <scope>NUCLEOTIDE SEQUENCE [LARGE SCALE GENOMIC DNA]</scope>
    <source>
        <strain evidence="1">Iper-2018</strain>
    </source>
</reference>
<evidence type="ECO:0000313" key="2">
    <source>
        <dbReference type="Proteomes" id="UP000805193"/>
    </source>
</evidence>